<sequence>MDELIINNITAVQQEAIWWFLPVIFWALIGGVGGAIIGCIIGSIWDACTKKDIGMAVLGMRMSGKTLWYNFLTNDSRIGTTSSTEKVRSFKMDFSNGRSVTVKQGMDIGGSEINVQLFYEELIKENDVVLFLFNSFEYLNNLQYEREVNGRMAFIASKWDEHHPDKELSKCIFVIATYADKLIDKEKGWKDIVDRMSKRSFRNMIKQHLLLVNMTDKKQVEIMKEKIFGE</sequence>
<protein>
    <submittedName>
        <fullName evidence="2">Uncharacterized protein</fullName>
    </submittedName>
</protein>
<reference evidence="2 3" key="1">
    <citation type="journal article" date="2021" name="Sci. Rep.">
        <title>The distribution of antibiotic resistance genes in chicken gut microbiota commensals.</title>
        <authorList>
            <person name="Juricova H."/>
            <person name="Matiasovicova J."/>
            <person name="Kubasova T."/>
            <person name="Cejkova D."/>
            <person name="Rychlik I."/>
        </authorList>
    </citation>
    <scope>NUCLEOTIDE SEQUENCE [LARGE SCALE GENOMIC DNA]</scope>
    <source>
        <strain evidence="2 3">An768</strain>
    </source>
</reference>
<name>A0ABS2F440_9BACE</name>
<evidence type="ECO:0000256" key="1">
    <source>
        <dbReference type="SAM" id="Phobius"/>
    </source>
</evidence>
<organism evidence="2 3">
    <name type="scientific">Bacteroides caecicola</name>
    <dbReference type="NCBI Taxonomy" id="1462569"/>
    <lineage>
        <taxon>Bacteria</taxon>
        <taxon>Pseudomonadati</taxon>
        <taxon>Bacteroidota</taxon>
        <taxon>Bacteroidia</taxon>
        <taxon>Bacteroidales</taxon>
        <taxon>Bacteroidaceae</taxon>
        <taxon>Bacteroides</taxon>
    </lineage>
</organism>
<comment type="caution">
    <text evidence="2">The sequence shown here is derived from an EMBL/GenBank/DDBJ whole genome shotgun (WGS) entry which is preliminary data.</text>
</comment>
<accession>A0ABS2F440</accession>
<keyword evidence="3" id="KW-1185">Reference proteome</keyword>
<dbReference type="SUPFAM" id="SSF52540">
    <property type="entry name" value="P-loop containing nucleoside triphosphate hydrolases"/>
    <property type="match status" value="1"/>
</dbReference>
<dbReference type="RefSeq" id="WP_204498647.1">
    <property type="nucleotide sequence ID" value="NZ_JACJKJ010000001.1"/>
</dbReference>
<dbReference type="Proteomes" id="UP000782117">
    <property type="component" value="Unassembled WGS sequence"/>
</dbReference>
<keyword evidence="1" id="KW-0812">Transmembrane</keyword>
<proteinExistence type="predicted"/>
<evidence type="ECO:0000313" key="2">
    <source>
        <dbReference type="EMBL" id="MBM6805002.1"/>
    </source>
</evidence>
<keyword evidence="1" id="KW-1133">Transmembrane helix</keyword>
<evidence type="ECO:0000313" key="3">
    <source>
        <dbReference type="Proteomes" id="UP000782117"/>
    </source>
</evidence>
<dbReference type="InterPro" id="IPR027417">
    <property type="entry name" value="P-loop_NTPase"/>
</dbReference>
<gene>
    <name evidence="2" type="ORF">H6A24_00530</name>
</gene>
<keyword evidence="1" id="KW-0472">Membrane</keyword>
<feature type="transmembrane region" description="Helical" evidence="1">
    <location>
        <begin position="17"/>
        <end position="45"/>
    </location>
</feature>
<dbReference type="EMBL" id="JACJKJ010000001">
    <property type="protein sequence ID" value="MBM6805002.1"/>
    <property type="molecule type" value="Genomic_DNA"/>
</dbReference>